<comment type="cofactor">
    <cofactor evidence="1 3">
        <name>pyridoxal 5'-phosphate</name>
        <dbReference type="ChEBI" id="CHEBI:597326"/>
    </cofactor>
</comment>
<dbReference type="AlphaFoldDB" id="A0A223AQ09"/>
<dbReference type="InterPro" id="IPR001917">
    <property type="entry name" value="Aminotrans_II_pyridoxalP_BS"/>
</dbReference>
<dbReference type="InterPro" id="IPR015422">
    <property type="entry name" value="PyrdxlP-dep_Trfase_small"/>
</dbReference>
<dbReference type="Proteomes" id="UP000214689">
    <property type="component" value="Chromosome"/>
</dbReference>
<dbReference type="SUPFAM" id="SSF53383">
    <property type="entry name" value="PLP-dependent transferases"/>
    <property type="match status" value="1"/>
</dbReference>
<dbReference type="RefSeq" id="WP_094233257.1">
    <property type="nucleotide sequence ID" value="NZ_CP016199.1"/>
</dbReference>
<dbReference type="InterPro" id="IPR015421">
    <property type="entry name" value="PyrdxlP-dep_Trfase_major"/>
</dbReference>
<accession>A0A223AQ09</accession>
<evidence type="ECO:0000256" key="1">
    <source>
        <dbReference type="ARBA" id="ARBA00001933"/>
    </source>
</evidence>
<dbReference type="GO" id="GO:0030170">
    <property type="term" value="F:pyridoxal phosphate binding"/>
    <property type="evidence" value="ECO:0007669"/>
    <property type="project" value="InterPro"/>
</dbReference>
<dbReference type="OrthoDB" id="9813612at2"/>
<dbReference type="Pfam" id="PF00155">
    <property type="entry name" value="Aminotran_1_2"/>
    <property type="match status" value="1"/>
</dbReference>
<sequence>MSIDKTKIRDELLPEMRSYADNTPVADEHTLDCSLGINPYGFPDVVVDIVHSFDVNRLYQYPHSEEAHEAVVKYWQDYAFIEPENVVMTDGSVSALNLLVNVFAKPDAEAVMFMPTFTDMIEYSRIMGVKVRGIAMSDENNFKEDVDRLVAAIDSNTSFVYIDNPNNPTGQFLSNAELERIVSKCEELKVYAIIDEAYADFIPREESAVMLGPKYNHMISVRTFSKGFGLAGARAGYIITNKELVKYIKKISNPYMMNEMSRAITAAILNYDVQPVEHGTDFTIIKGALRDACGNKIIMAETDDRVPICLLRHIDEEVDLQKLLMKENILTCSGSEFEPLGKNCVRLRVPTLKDAGRLIKAIRNIVSS</sequence>
<keyword evidence="2 3" id="KW-0663">Pyridoxal phosphate</keyword>
<dbReference type="PROSITE" id="PS00599">
    <property type="entry name" value="AA_TRANSFER_CLASS_2"/>
    <property type="match status" value="1"/>
</dbReference>
<gene>
    <name evidence="5" type="ORF">AXF17_00150</name>
</gene>
<name>A0A223AQ09_9FIRM</name>
<dbReference type="PANTHER" id="PTHR42885">
    <property type="entry name" value="HISTIDINOL-PHOSPHATE AMINOTRANSFERASE-RELATED"/>
    <property type="match status" value="1"/>
</dbReference>
<feature type="domain" description="Aminotransferase class I/classII large" evidence="4">
    <location>
        <begin position="50"/>
        <end position="359"/>
    </location>
</feature>
<dbReference type="CDD" id="cd00609">
    <property type="entry name" value="AAT_like"/>
    <property type="match status" value="1"/>
</dbReference>
<keyword evidence="6" id="KW-1185">Reference proteome</keyword>
<evidence type="ECO:0000313" key="5">
    <source>
        <dbReference type="EMBL" id="ASS37043.1"/>
    </source>
</evidence>
<evidence type="ECO:0000259" key="4">
    <source>
        <dbReference type="Pfam" id="PF00155"/>
    </source>
</evidence>
<organism evidence="5 6">
    <name type="scientific">Mogibacterium pumilum</name>
    <dbReference type="NCBI Taxonomy" id="86332"/>
    <lineage>
        <taxon>Bacteria</taxon>
        <taxon>Bacillati</taxon>
        <taxon>Bacillota</taxon>
        <taxon>Clostridia</taxon>
        <taxon>Peptostreptococcales</taxon>
        <taxon>Anaerovoracaceae</taxon>
        <taxon>Mogibacterium</taxon>
    </lineage>
</organism>
<dbReference type="EMBL" id="CP016199">
    <property type="protein sequence ID" value="ASS37043.1"/>
    <property type="molecule type" value="Genomic_DNA"/>
</dbReference>
<reference evidence="6" key="1">
    <citation type="submission" date="2016-05" db="EMBL/GenBank/DDBJ databases">
        <authorList>
            <person name="Holder M.E."/>
            <person name="Ajami N.J."/>
            <person name="Petrosino J.F."/>
        </authorList>
    </citation>
    <scope>NUCLEOTIDE SEQUENCE [LARGE SCALE GENOMIC DNA]</scope>
    <source>
        <strain evidence="6">ATCC 700696</strain>
    </source>
</reference>
<dbReference type="Gene3D" id="3.90.1150.10">
    <property type="entry name" value="Aspartate Aminotransferase, domain 1"/>
    <property type="match status" value="1"/>
</dbReference>
<dbReference type="InterPro" id="IPR015424">
    <property type="entry name" value="PyrdxlP-dep_Trfase"/>
</dbReference>
<evidence type="ECO:0000256" key="2">
    <source>
        <dbReference type="ARBA" id="ARBA00022898"/>
    </source>
</evidence>
<comment type="similarity">
    <text evidence="3">Belongs to the class-II pyridoxal-phosphate-dependent aminotransferase family.</text>
</comment>
<evidence type="ECO:0000313" key="6">
    <source>
        <dbReference type="Proteomes" id="UP000214689"/>
    </source>
</evidence>
<dbReference type="Gene3D" id="3.40.640.10">
    <property type="entry name" value="Type I PLP-dependent aspartate aminotransferase-like (Major domain)"/>
    <property type="match status" value="1"/>
</dbReference>
<evidence type="ECO:0000256" key="3">
    <source>
        <dbReference type="RuleBase" id="RU003693"/>
    </source>
</evidence>
<dbReference type="InterPro" id="IPR004839">
    <property type="entry name" value="Aminotransferase_I/II_large"/>
</dbReference>
<protein>
    <recommendedName>
        <fullName evidence="4">Aminotransferase class I/classII large domain-containing protein</fullName>
    </recommendedName>
</protein>
<proteinExistence type="inferred from homology"/>
<dbReference type="GO" id="GO:0016740">
    <property type="term" value="F:transferase activity"/>
    <property type="evidence" value="ECO:0007669"/>
    <property type="project" value="InterPro"/>
</dbReference>